<dbReference type="PANTHER" id="PTHR21310:SF58">
    <property type="entry name" value="AMINOGLYCOSIDE PHOSPHOTRANSFERASE DOMAIN-CONTAINING PROTEIN"/>
    <property type="match status" value="1"/>
</dbReference>
<feature type="domain" description="Aminoglycoside phosphotransferase" evidence="1">
    <location>
        <begin position="35"/>
        <end position="253"/>
    </location>
</feature>
<protein>
    <recommendedName>
        <fullName evidence="1">Aminoglycoside phosphotransferase domain-containing protein</fullName>
    </recommendedName>
</protein>
<comment type="caution">
    <text evidence="2">The sequence shown here is derived from an EMBL/GenBank/DDBJ whole genome shotgun (WGS) entry which is preliminary data.</text>
</comment>
<dbReference type="Gene3D" id="3.90.1200.10">
    <property type="match status" value="1"/>
</dbReference>
<evidence type="ECO:0000259" key="1">
    <source>
        <dbReference type="Pfam" id="PF01636"/>
    </source>
</evidence>
<proteinExistence type="predicted"/>
<gene>
    <name evidence="2" type="ORF">NKR23_g3091</name>
</gene>
<reference evidence="2" key="1">
    <citation type="submission" date="2022-07" db="EMBL/GenBank/DDBJ databases">
        <title>Fungi with potential for degradation of polypropylene.</title>
        <authorList>
            <person name="Gostincar C."/>
        </authorList>
    </citation>
    <scope>NUCLEOTIDE SEQUENCE</scope>
    <source>
        <strain evidence="2">EXF-13308</strain>
    </source>
</reference>
<sequence>MLFPLVNKSFLERCCTPLQPQSPTPPSVFIYREKYLVKFGPHVHPGEIEVMDLLNTQCLPVPKVLHHGNDPGTGWYYFYMRRVEGRILSDVWDHLSHSQQHEIVIQLQRIIGTMRLNKNNHIGSLGGLPCNDNFFVAPLLRERAKCRQRYYGPFSDGKAFTEGIAQYLTTAGVCDEEDRHMQCTLRDMLQMGSKSEDEFVLTHGEIAAENILVEDGNVVAILDWNQAGFYPVYWEYVKAWLFEPWSYFQRDNVIPSIMNQYDNELSIMKHAYDLVWR</sequence>
<accession>A0AA38VTW0</accession>
<dbReference type="InterPro" id="IPR051678">
    <property type="entry name" value="AGP_Transferase"/>
</dbReference>
<name>A0AA38VTW0_9PEZI</name>
<dbReference type="PANTHER" id="PTHR21310">
    <property type="entry name" value="AMINOGLYCOSIDE PHOSPHOTRANSFERASE-RELATED-RELATED"/>
    <property type="match status" value="1"/>
</dbReference>
<evidence type="ECO:0000313" key="2">
    <source>
        <dbReference type="EMBL" id="KAJ9151232.1"/>
    </source>
</evidence>
<dbReference type="InterPro" id="IPR002575">
    <property type="entry name" value="Aminoglycoside_PTrfase"/>
</dbReference>
<keyword evidence="3" id="KW-1185">Reference proteome</keyword>
<dbReference type="EMBL" id="JANBVO010000006">
    <property type="protein sequence ID" value="KAJ9151232.1"/>
    <property type="molecule type" value="Genomic_DNA"/>
</dbReference>
<dbReference type="Proteomes" id="UP001174694">
    <property type="component" value="Unassembled WGS sequence"/>
</dbReference>
<dbReference type="AlphaFoldDB" id="A0AA38VTW0"/>
<evidence type="ECO:0000313" key="3">
    <source>
        <dbReference type="Proteomes" id="UP001174694"/>
    </source>
</evidence>
<organism evidence="2 3">
    <name type="scientific">Pleurostoma richardsiae</name>
    <dbReference type="NCBI Taxonomy" id="41990"/>
    <lineage>
        <taxon>Eukaryota</taxon>
        <taxon>Fungi</taxon>
        <taxon>Dikarya</taxon>
        <taxon>Ascomycota</taxon>
        <taxon>Pezizomycotina</taxon>
        <taxon>Sordariomycetes</taxon>
        <taxon>Sordariomycetidae</taxon>
        <taxon>Calosphaeriales</taxon>
        <taxon>Pleurostomataceae</taxon>
        <taxon>Pleurostoma</taxon>
    </lineage>
</organism>
<dbReference type="InterPro" id="IPR011009">
    <property type="entry name" value="Kinase-like_dom_sf"/>
</dbReference>
<dbReference type="SUPFAM" id="SSF56112">
    <property type="entry name" value="Protein kinase-like (PK-like)"/>
    <property type="match status" value="1"/>
</dbReference>
<dbReference type="Pfam" id="PF01636">
    <property type="entry name" value="APH"/>
    <property type="match status" value="1"/>
</dbReference>